<evidence type="ECO:0000259" key="2">
    <source>
        <dbReference type="Pfam" id="PF12638"/>
    </source>
</evidence>
<accession>A0A371J591</accession>
<keyword evidence="4" id="KW-1185">Reference proteome</keyword>
<feature type="domain" description="Staygreen protein" evidence="2">
    <location>
        <begin position="9"/>
        <end position="153"/>
    </location>
</feature>
<reference evidence="3 4" key="1">
    <citation type="journal article" date="2017" name="Genome Announc.">
        <title>Draft Genome Sequence of Romboutsia weinsteinii sp. nov. Strain CCRI-19649(T) Isolated from Surface Water.</title>
        <authorList>
            <person name="Maheux A.F."/>
            <person name="Boudreau D.K."/>
            <person name="Berube E."/>
            <person name="Boissinot M."/>
            <person name="Cantin P."/>
            <person name="Raymond F."/>
            <person name="Corbeil J."/>
            <person name="Omar R.F."/>
            <person name="Bergeron M.G."/>
        </authorList>
    </citation>
    <scope>NUCLEOTIDE SEQUENCE [LARGE SCALE GENOMIC DNA]</scope>
    <source>
        <strain evidence="3 4">CCRI-19649</strain>
    </source>
</reference>
<sequence length="154" mass="18152">MGFDSFLDFNCNKIRRTIVPPMSPTCPIEGRKYTMYSSNITGEYFITVSNRFCKDAGCQLIRNDVFAEWALNDCGALVLYVYIDLGDENSLLAFSKYIMFKRLIPNYLRTILHGDREFFRQNKCLLNRQIRVHFMSECTKFNTIENYGTLRNYR</sequence>
<proteinExistence type="predicted"/>
<evidence type="ECO:0000313" key="3">
    <source>
        <dbReference type="EMBL" id="RDY27929.1"/>
    </source>
</evidence>
<organism evidence="3 4">
    <name type="scientific">Romboutsia weinsteinii</name>
    <dbReference type="NCBI Taxonomy" id="2020949"/>
    <lineage>
        <taxon>Bacteria</taxon>
        <taxon>Bacillati</taxon>
        <taxon>Bacillota</taxon>
        <taxon>Clostridia</taxon>
        <taxon>Peptostreptococcales</taxon>
        <taxon>Peptostreptococcaceae</taxon>
        <taxon>Romboutsia</taxon>
    </lineage>
</organism>
<gene>
    <name evidence="3" type="ORF">CHL78_007960</name>
</gene>
<evidence type="ECO:0000313" key="4">
    <source>
        <dbReference type="Proteomes" id="UP000215694"/>
    </source>
</evidence>
<name>A0A371J591_9FIRM</name>
<evidence type="ECO:0000256" key="1">
    <source>
        <dbReference type="ARBA" id="ARBA00022946"/>
    </source>
</evidence>
<dbReference type="Pfam" id="PF12638">
    <property type="entry name" value="Staygreen"/>
    <property type="match status" value="1"/>
</dbReference>
<protein>
    <recommendedName>
        <fullName evidence="2">Staygreen protein domain-containing protein</fullName>
    </recommendedName>
</protein>
<dbReference type="AlphaFoldDB" id="A0A371J591"/>
<dbReference type="RefSeq" id="WP_094367215.1">
    <property type="nucleotide sequence ID" value="NZ_NOJY02000010.1"/>
</dbReference>
<comment type="caution">
    <text evidence="3">The sequence shown here is derived from an EMBL/GenBank/DDBJ whole genome shotgun (WGS) entry which is preliminary data.</text>
</comment>
<dbReference type="Proteomes" id="UP000215694">
    <property type="component" value="Unassembled WGS sequence"/>
</dbReference>
<dbReference type="InterPro" id="IPR024438">
    <property type="entry name" value="Staygreen"/>
</dbReference>
<keyword evidence="1" id="KW-0809">Transit peptide</keyword>
<dbReference type="PANTHER" id="PTHR31750:SF4">
    <property type="entry name" value="LP06106P"/>
    <property type="match status" value="1"/>
</dbReference>
<dbReference type="OrthoDB" id="1684395at2"/>
<dbReference type="PANTHER" id="PTHR31750">
    <property type="entry name" value="PROTEIN STAY-GREEN 1, CHLOROPLASTIC-RELATED"/>
    <property type="match status" value="1"/>
</dbReference>
<dbReference type="EMBL" id="NOJY02000010">
    <property type="protein sequence ID" value="RDY27929.1"/>
    <property type="molecule type" value="Genomic_DNA"/>
</dbReference>